<comment type="caution">
    <text evidence="2">The sequence shown here is derived from an EMBL/GenBank/DDBJ whole genome shotgun (WGS) entry which is preliminary data.</text>
</comment>
<keyword evidence="3" id="KW-1185">Reference proteome</keyword>
<gene>
    <name evidence="2" type="ORF">Uis4E_1410</name>
</gene>
<sequence length="602" mass="63186">MGIIKFNTSTGVLGVFADKEVFGTPTSITIPTDRPITITSSSTAILRNVQFTVPQGANLTFGGSVVVDDINLTGDSLLRILVLPTKVSGIDYAVKVNGGVLNTIGNAHIAAGSANVTRPNRGIVITGNGSIVNLGSSGTYDHLTVYKILSTSIPVLDKLLDSIGFTTTSAYPTVWGRDAAVYSEPGVSSTINITDGTYSNQKDKSVNKGELNGAISTSGTVNIAGTGNVKISNTKIGNGVDSSHNGVNTGGTLNINNPNAVLDPKVEGDTDVERAETDSWALELRGTSTVNLVAGNIQDTLHTDGHKVIESESTAKVNILNTQYTDESNGTQYRAKIENRGYYIEPTTLKSDGTYTAWVNADASASDPTGADNYKMQTSNVAANSDPLAQLQALASASATDADGSSYTTGRLNAAFANVNNQAVYGTKVISDGSTNATPFQTVNGAKDATKKGGTVTLYGAPWTGTYKPGDTAPEQAGKLFAGWYTSQSAFSTEDNTQATSLNRDATGTNPKHHTWQTGDTLWNNTLVLDHTNYDAANGLYAHFVDANTINLSAQTATADDGTRSVRFLSAWTATTSSPRPSRSRSPTARPARSRRPPPTTT</sequence>
<feature type="compositionally biased region" description="Low complexity" evidence="1">
    <location>
        <begin position="572"/>
        <end position="591"/>
    </location>
</feature>
<dbReference type="EMBL" id="NMWT01000020">
    <property type="protein sequence ID" value="PLS27724.1"/>
    <property type="molecule type" value="Genomic_DNA"/>
</dbReference>
<name>A0A2N5J0J4_9BIFI</name>
<evidence type="ECO:0000313" key="3">
    <source>
        <dbReference type="Proteomes" id="UP000235034"/>
    </source>
</evidence>
<feature type="region of interest" description="Disordered" evidence="1">
    <location>
        <begin position="572"/>
        <end position="602"/>
    </location>
</feature>
<proteinExistence type="predicted"/>
<reference evidence="2 3" key="1">
    <citation type="submission" date="2017-07" db="EMBL/GenBank/DDBJ databases">
        <title>Bifidobacterium novel species.</title>
        <authorList>
            <person name="Lugli G.A."/>
            <person name="Milani C."/>
            <person name="Duranti S."/>
            <person name="Mangifesta M."/>
        </authorList>
    </citation>
    <scope>NUCLEOTIDE SEQUENCE [LARGE SCALE GENOMIC DNA]</scope>
    <source>
        <strain evidence="2 3">77</strain>
    </source>
</reference>
<evidence type="ECO:0000256" key="1">
    <source>
        <dbReference type="SAM" id="MobiDB-lite"/>
    </source>
</evidence>
<evidence type="ECO:0000313" key="2">
    <source>
        <dbReference type="EMBL" id="PLS27724.1"/>
    </source>
</evidence>
<accession>A0A2N5J0J4</accession>
<dbReference type="Proteomes" id="UP000235034">
    <property type="component" value="Unassembled WGS sequence"/>
</dbReference>
<protein>
    <submittedName>
        <fullName evidence="2">Uncharacterized protein</fullName>
    </submittedName>
</protein>
<dbReference type="AlphaFoldDB" id="A0A2N5J0J4"/>
<organism evidence="2 3">
    <name type="scientific">Bifidobacterium parmae</name>
    <dbReference type="NCBI Taxonomy" id="361854"/>
    <lineage>
        <taxon>Bacteria</taxon>
        <taxon>Bacillati</taxon>
        <taxon>Actinomycetota</taxon>
        <taxon>Actinomycetes</taxon>
        <taxon>Bifidobacteriales</taxon>
        <taxon>Bifidobacteriaceae</taxon>
        <taxon>Bifidobacterium</taxon>
    </lineage>
</organism>